<accession>A0A6M4J8H0</accession>
<proteinExistence type="predicted"/>
<dbReference type="KEGG" id="mmir:HLA87_00565"/>
<gene>
    <name evidence="1" type="ORF">HLA87_00565</name>
</gene>
<protein>
    <submittedName>
        <fullName evidence="1">Uncharacterized protein</fullName>
    </submittedName>
</protein>
<evidence type="ECO:0000313" key="1">
    <source>
        <dbReference type="EMBL" id="QJR43303.1"/>
    </source>
</evidence>
<keyword evidence="2" id="KW-1185">Reference proteome</keyword>
<dbReference type="AlphaFoldDB" id="A0A6M4J8H0"/>
<sequence>MFHYNPYLSKIISAEQINNLNLAVEAILTYLIENQYIDESSPEEEIIFNTIRTILSEKDTNNLISIKIRKNQKTIDNNEITKIRNQLNDKGFDLSKLTSWFKNVQKIYIDFHQESIQELIVRSYTEADMLLTNFLGMVFSFGPDMGAMEVVSKRELINLIKNIEKYPFAKNLNLTRENLIKFLADFWNMMSAAMLNEINYDQLISNIKNNKIFDFIAKYSLFTKDDDDEPYKPYHSKIQIILNELNALLNECESKSVNNIYTDKNELRKLINEIEANPSSFDILDKYHQTWSSKEETKLNIYDLENLIRFISNDLLLSLNSTRFSYKFFKMKERSINNANDLIRNSITSVQNNSRKHKSL</sequence>
<evidence type="ECO:0000313" key="2">
    <source>
        <dbReference type="Proteomes" id="UP000500686"/>
    </source>
</evidence>
<dbReference type="Proteomes" id="UP000500686">
    <property type="component" value="Chromosome"/>
</dbReference>
<organism evidence="1 2">
    <name type="scientific">Mycoplasma miroungigenitalium</name>
    <dbReference type="NCBI Taxonomy" id="754515"/>
    <lineage>
        <taxon>Bacteria</taxon>
        <taxon>Bacillati</taxon>
        <taxon>Mycoplasmatota</taxon>
        <taxon>Mollicutes</taxon>
        <taxon>Mycoplasmataceae</taxon>
        <taxon>Mycoplasma</taxon>
    </lineage>
</organism>
<dbReference type="EMBL" id="CP053096">
    <property type="protein sequence ID" value="QJR43303.1"/>
    <property type="molecule type" value="Genomic_DNA"/>
</dbReference>
<dbReference type="RefSeq" id="WP_171110902.1">
    <property type="nucleotide sequence ID" value="NZ_CP053096.1"/>
</dbReference>
<name>A0A6M4J8H0_9MOLU</name>
<reference evidence="1 2" key="1">
    <citation type="submission" date="2020-05" db="EMBL/GenBank/DDBJ databases">
        <title>Novel Mycoplasma species detected in Mirounga angustirostris (northern elephant seal) from the USA.</title>
        <authorList>
            <person name="Volokhov D.V."/>
        </authorList>
    </citation>
    <scope>NUCLEOTIDE SEQUENCE [LARGE SCALE GENOMIC DNA]</scope>
    <source>
        <strain evidence="1 2">Mirounga ES2806-GEN</strain>
    </source>
</reference>